<dbReference type="Pfam" id="PF25876">
    <property type="entry name" value="HH_MFP_RND"/>
    <property type="match status" value="1"/>
</dbReference>
<dbReference type="Gene3D" id="1.10.287.470">
    <property type="entry name" value="Helix hairpin bin"/>
    <property type="match status" value="1"/>
</dbReference>
<dbReference type="InterPro" id="IPR058627">
    <property type="entry name" value="MdtA-like_C"/>
</dbReference>
<sequence length="498" mass="53224">MKTLNRLLIICLAVTLAACEKPEANAAPGGMPPAQVISTVVKPMDVPVSFSYTGQVAASHEVEVRARTSGIIEKRLYEEGRFVKEGDLLFTIDRAPLNAAMAEAKAALVSAKAAKSSAQAQLKKAQRDYARVIPLANKKLLSQSDKDDAESALEIAKAAILQTEATILQAETAIKTVQISLDYTNVKASISGIAGRAMKLQGSLVQAGSDSLLTTISQTNPAYVNFGIPEPKQISQQQEISSGLLKIPASGFKVALTSSNGQQLPQTGMVSFEDYKTDPNTGNFAVRATVDNPQRLLSPGQFVRVNLLGAIRPQAIVVPQRAVLDNPQGKYVYVVGKMKGKDGNEMTVAQQRPVEVGEWVQLDGDLENGWIIKSGLNASDEVVTEGSARIFFPGMPIMTAAAAEKAASKSKPSAPVKTEDATEKTPQSGGVTKNNSEANQQQADVQKKEKSTDSSNLMSSELKSELENEMQNSVENGTKKSTSNETAQMNNNKKSSEQ</sequence>
<evidence type="ECO:0000256" key="3">
    <source>
        <dbReference type="SAM" id="Coils"/>
    </source>
</evidence>
<feature type="domain" description="Multidrug resistance protein MdtA-like alpha-helical hairpin" evidence="6">
    <location>
        <begin position="108"/>
        <end position="184"/>
    </location>
</feature>
<dbReference type="PANTHER" id="PTHR30158">
    <property type="entry name" value="ACRA/E-RELATED COMPONENT OF DRUG EFFLUX TRANSPORTER"/>
    <property type="match status" value="1"/>
</dbReference>
<dbReference type="InterPro" id="IPR058626">
    <property type="entry name" value="MdtA-like_b-barrel"/>
</dbReference>
<evidence type="ECO:0000259" key="9">
    <source>
        <dbReference type="Pfam" id="PF25967"/>
    </source>
</evidence>
<feature type="domain" description="Multidrug resistance protein MdtA-like beta-barrel" evidence="8">
    <location>
        <begin position="221"/>
        <end position="307"/>
    </location>
</feature>
<evidence type="ECO:0000256" key="5">
    <source>
        <dbReference type="SAM" id="SignalP"/>
    </source>
</evidence>
<dbReference type="Pfam" id="PF25944">
    <property type="entry name" value="Beta-barrel_RND"/>
    <property type="match status" value="1"/>
</dbReference>
<dbReference type="InterPro" id="IPR058624">
    <property type="entry name" value="MdtA-like_HH"/>
</dbReference>
<dbReference type="GO" id="GO:0030313">
    <property type="term" value="C:cell envelope"/>
    <property type="evidence" value="ECO:0007669"/>
    <property type="project" value="UniProtKB-SubCell"/>
</dbReference>
<evidence type="ECO:0000259" key="7">
    <source>
        <dbReference type="Pfam" id="PF25917"/>
    </source>
</evidence>
<accession>A0A4R1F7E9</accession>
<keyword evidence="3" id="KW-0175">Coiled coil</keyword>
<dbReference type="InterPro" id="IPR058625">
    <property type="entry name" value="MdtA-like_BSH"/>
</dbReference>
<feature type="region of interest" description="Disordered" evidence="4">
    <location>
        <begin position="403"/>
        <end position="498"/>
    </location>
</feature>
<dbReference type="Gene3D" id="2.40.420.20">
    <property type="match status" value="1"/>
</dbReference>
<evidence type="ECO:0000256" key="4">
    <source>
        <dbReference type="SAM" id="MobiDB-lite"/>
    </source>
</evidence>
<proteinExistence type="inferred from homology"/>
<evidence type="ECO:0000256" key="1">
    <source>
        <dbReference type="ARBA" id="ARBA00004519"/>
    </source>
</evidence>
<dbReference type="Pfam" id="PF25917">
    <property type="entry name" value="BSH_RND"/>
    <property type="match status" value="1"/>
</dbReference>
<feature type="coiled-coil region" evidence="3">
    <location>
        <begin position="101"/>
        <end position="166"/>
    </location>
</feature>
<keyword evidence="5" id="KW-0732">Signal</keyword>
<comment type="similarity">
    <text evidence="2">Belongs to the membrane fusion protein (MFP) (TC 8.A.1) family.</text>
</comment>
<organism evidence="10 11">
    <name type="scientific">Cocleimonas flava</name>
    <dbReference type="NCBI Taxonomy" id="634765"/>
    <lineage>
        <taxon>Bacteria</taxon>
        <taxon>Pseudomonadati</taxon>
        <taxon>Pseudomonadota</taxon>
        <taxon>Gammaproteobacteria</taxon>
        <taxon>Thiotrichales</taxon>
        <taxon>Thiotrichaceae</taxon>
        <taxon>Cocleimonas</taxon>
    </lineage>
</organism>
<feature type="domain" description="Multidrug resistance protein MdtA-like barrel-sandwich hybrid" evidence="7">
    <location>
        <begin position="61"/>
        <end position="216"/>
    </location>
</feature>
<gene>
    <name evidence="10" type="ORF">EV695_0386</name>
</gene>
<evidence type="ECO:0000256" key="2">
    <source>
        <dbReference type="ARBA" id="ARBA00009477"/>
    </source>
</evidence>
<dbReference type="Gene3D" id="2.40.50.100">
    <property type="match status" value="1"/>
</dbReference>
<keyword evidence="11" id="KW-1185">Reference proteome</keyword>
<feature type="compositionally biased region" description="Low complexity" evidence="4">
    <location>
        <begin position="403"/>
        <end position="415"/>
    </location>
</feature>
<feature type="compositionally biased region" description="Polar residues" evidence="4">
    <location>
        <begin position="469"/>
        <end position="498"/>
    </location>
</feature>
<evidence type="ECO:0000313" key="10">
    <source>
        <dbReference type="EMBL" id="TCJ88529.1"/>
    </source>
</evidence>
<feature type="signal peptide" evidence="5">
    <location>
        <begin position="1"/>
        <end position="26"/>
    </location>
</feature>
<dbReference type="InterPro" id="IPR006143">
    <property type="entry name" value="RND_pump_MFP"/>
</dbReference>
<dbReference type="AlphaFoldDB" id="A0A4R1F7E9"/>
<dbReference type="NCBIfam" id="TIGR01730">
    <property type="entry name" value="RND_mfp"/>
    <property type="match status" value="1"/>
</dbReference>
<dbReference type="PROSITE" id="PS51257">
    <property type="entry name" value="PROKAR_LIPOPROTEIN"/>
    <property type="match status" value="1"/>
</dbReference>
<dbReference type="EMBL" id="SMFQ01000002">
    <property type="protein sequence ID" value="TCJ88529.1"/>
    <property type="molecule type" value="Genomic_DNA"/>
</dbReference>
<evidence type="ECO:0000313" key="11">
    <source>
        <dbReference type="Proteomes" id="UP000294887"/>
    </source>
</evidence>
<dbReference type="Pfam" id="PF25967">
    <property type="entry name" value="RND-MFP_C"/>
    <property type="match status" value="1"/>
</dbReference>
<dbReference type="Gene3D" id="2.40.30.170">
    <property type="match status" value="1"/>
</dbReference>
<feature type="chain" id="PRO_5020573680" evidence="5">
    <location>
        <begin position="27"/>
        <end position="498"/>
    </location>
</feature>
<dbReference type="Proteomes" id="UP000294887">
    <property type="component" value="Unassembled WGS sequence"/>
</dbReference>
<dbReference type="RefSeq" id="WP_131904223.1">
    <property type="nucleotide sequence ID" value="NZ_BAAAFU010000008.1"/>
</dbReference>
<dbReference type="OrthoDB" id="9800613at2"/>
<dbReference type="GO" id="GO:0046677">
    <property type="term" value="P:response to antibiotic"/>
    <property type="evidence" value="ECO:0007669"/>
    <property type="project" value="TreeGrafter"/>
</dbReference>
<dbReference type="GO" id="GO:0022857">
    <property type="term" value="F:transmembrane transporter activity"/>
    <property type="evidence" value="ECO:0007669"/>
    <property type="project" value="InterPro"/>
</dbReference>
<comment type="caution">
    <text evidence="10">The sequence shown here is derived from an EMBL/GenBank/DDBJ whole genome shotgun (WGS) entry which is preliminary data.</text>
</comment>
<comment type="subcellular location">
    <subcellularLocation>
        <location evidence="1">Cell inner membrane</location>
        <topology evidence="1">Lipid-anchor</topology>
    </subcellularLocation>
</comment>
<feature type="domain" description="Multidrug resistance protein MdtA-like C-terminal permuted SH3" evidence="9">
    <location>
        <begin position="314"/>
        <end position="387"/>
    </location>
</feature>
<dbReference type="SUPFAM" id="SSF111369">
    <property type="entry name" value="HlyD-like secretion proteins"/>
    <property type="match status" value="1"/>
</dbReference>
<reference evidence="10 11" key="1">
    <citation type="submission" date="2019-03" db="EMBL/GenBank/DDBJ databases">
        <title>Genomic Encyclopedia of Type Strains, Phase IV (KMG-IV): sequencing the most valuable type-strain genomes for metagenomic binning, comparative biology and taxonomic classification.</title>
        <authorList>
            <person name="Goeker M."/>
        </authorList>
    </citation>
    <scope>NUCLEOTIDE SEQUENCE [LARGE SCALE GENOMIC DNA]</scope>
    <source>
        <strain evidence="10 11">DSM 24830</strain>
    </source>
</reference>
<feature type="compositionally biased region" description="Polar residues" evidence="4">
    <location>
        <begin position="424"/>
        <end position="444"/>
    </location>
</feature>
<evidence type="ECO:0000259" key="8">
    <source>
        <dbReference type="Pfam" id="PF25944"/>
    </source>
</evidence>
<name>A0A4R1F7E9_9GAMM</name>
<evidence type="ECO:0000259" key="6">
    <source>
        <dbReference type="Pfam" id="PF25876"/>
    </source>
</evidence>
<protein>
    <submittedName>
        <fullName evidence="10">Membrane fusion protein (Multidrug efflux system)</fullName>
    </submittedName>
</protein>
<dbReference type="GO" id="GO:0005886">
    <property type="term" value="C:plasma membrane"/>
    <property type="evidence" value="ECO:0007669"/>
    <property type="project" value="TreeGrafter"/>
</dbReference>